<reference evidence="2 3" key="1">
    <citation type="submission" date="2019-01" db="EMBL/GenBank/DDBJ databases">
        <title>Lactibacter flavus gen. nov., sp. nov., a novel bacterium of the family Propionibacteriaceae isolated from raw milk and dairy products.</title>
        <authorList>
            <person name="Huptas C."/>
            <person name="Wenning M."/>
            <person name="Breitenwieser F."/>
            <person name="Doll E."/>
            <person name="Von Neubeck M."/>
            <person name="Busse H.-J."/>
            <person name="Scherer S."/>
        </authorList>
    </citation>
    <scope>NUCLEOTIDE SEQUENCE [LARGE SCALE GENOMIC DNA]</scope>
    <source>
        <strain evidence="2 3">DSM 22130</strain>
    </source>
</reference>
<keyword evidence="3" id="KW-1185">Reference proteome</keyword>
<comment type="caution">
    <text evidence="2">The sequence shown here is derived from an EMBL/GenBank/DDBJ whole genome shotgun (WGS) entry which is preliminary data.</text>
</comment>
<dbReference type="OrthoDB" id="8536235at2"/>
<dbReference type="Gene3D" id="3.90.960.10">
    <property type="entry name" value="YbaK/aminoacyl-tRNA synthetase-associated domain"/>
    <property type="match status" value="1"/>
</dbReference>
<gene>
    <name evidence="2" type="ORF">ET996_01140</name>
</gene>
<proteinExistence type="predicted"/>
<name>A0A4Q9KQF9_PROTD</name>
<dbReference type="SUPFAM" id="SSF55826">
    <property type="entry name" value="YbaK/ProRS associated domain"/>
    <property type="match status" value="1"/>
</dbReference>
<dbReference type="InterPro" id="IPR007214">
    <property type="entry name" value="YbaK/aa-tRNA-synth-assoc-dom"/>
</dbReference>
<dbReference type="EMBL" id="SDMR01000001">
    <property type="protein sequence ID" value="TBT96300.1"/>
    <property type="molecule type" value="Genomic_DNA"/>
</dbReference>
<dbReference type="AlphaFoldDB" id="A0A4Q9KQF9"/>
<protein>
    <submittedName>
        <fullName evidence="2">YbaK/EbsC family protein</fullName>
    </submittedName>
</protein>
<dbReference type="GO" id="GO:0002161">
    <property type="term" value="F:aminoacyl-tRNA deacylase activity"/>
    <property type="evidence" value="ECO:0007669"/>
    <property type="project" value="InterPro"/>
</dbReference>
<dbReference type="Proteomes" id="UP000291933">
    <property type="component" value="Unassembled WGS sequence"/>
</dbReference>
<dbReference type="Pfam" id="PF04073">
    <property type="entry name" value="tRNA_edit"/>
    <property type="match status" value="1"/>
</dbReference>
<sequence length="157" mass="16248">MSFATARAHLAAHGLADRVVEFDVSSATVELAAAAVGCPPERIAKTLAFEVDGGPILIVFAGDARVDNRGFKDQFAAKPRMIAGDRVESLVGHAPGGVCPFGAADGVPVYLDASLRRFDVVYPAAGSANSAVRLTIDELLDASGAVGWVDVSQRPSL</sequence>
<dbReference type="PANTHER" id="PTHR30411:SF1">
    <property type="entry name" value="CYTOPLASMIC PROTEIN"/>
    <property type="match status" value="1"/>
</dbReference>
<accession>A0A4Q9KQF9</accession>
<dbReference type="InterPro" id="IPR036754">
    <property type="entry name" value="YbaK/aa-tRNA-synt-asso_dom_sf"/>
</dbReference>
<evidence type="ECO:0000313" key="3">
    <source>
        <dbReference type="Proteomes" id="UP000291933"/>
    </source>
</evidence>
<feature type="domain" description="YbaK/aminoacyl-tRNA synthetase-associated" evidence="1">
    <location>
        <begin position="27"/>
        <end position="141"/>
    </location>
</feature>
<evidence type="ECO:0000313" key="2">
    <source>
        <dbReference type="EMBL" id="TBT96300.1"/>
    </source>
</evidence>
<organism evidence="2 3">
    <name type="scientific">Propioniciclava tarda</name>
    <dbReference type="NCBI Taxonomy" id="433330"/>
    <lineage>
        <taxon>Bacteria</taxon>
        <taxon>Bacillati</taxon>
        <taxon>Actinomycetota</taxon>
        <taxon>Actinomycetes</taxon>
        <taxon>Propionibacteriales</taxon>
        <taxon>Propionibacteriaceae</taxon>
        <taxon>Propioniciclava</taxon>
    </lineage>
</organism>
<dbReference type="CDD" id="cd04333">
    <property type="entry name" value="ProX_deacylase"/>
    <property type="match status" value="1"/>
</dbReference>
<dbReference type="PANTHER" id="PTHR30411">
    <property type="entry name" value="CYTOPLASMIC PROTEIN"/>
    <property type="match status" value="1"/>
</dbReference>
<dbReference type="RefSeq" id="WP_131170712.1">
    <property type="nucleotide sequence ID" value="NZ_FXTL01000001.1"/>
</dbReference>
<evidence type="ECO:0000259" key="1">
    <source>
        <dbReference type="Pfam" id="PF04073"/>
    </source>
</evidence>